<dbReference type="RefSeq" id="WP_117346792.1">
    <property type="nucleotide sequence ID" value="NZ_CAKMUM010000008.1"/>
</dbReference>
<dbReference type="Pfam" id="PF00874">
    <property type="entry name" value="PRD"/>
    <property type="match status" value="2"/>
</dbReference>
<dbReference type="EMBL" id="JAJDKQ010000017">
    <property type="protein sequence ID" value="MCB8562171.1"/>
    <property type="molecule type" value="Genomic_DNA"/>
</dbReference>
<organism evidence="5 6">
    <name type="scientific">Faecalibacillus intestinalis</name>
    <dbReference type="NCBI Taxonomy" id="1982626"/>
    <lineage>
        <taxon>Bacteria</taxon>
        <taxon>Bacillati</taxon>
        <taxon>Bacillota</taxon>
        <taxon>Erysipelotrichia</taxon>
        <taxon>Erysipelotrichales</taxon>
        <taxon>Coprobacillaceae</taxon>
        <taxon>Faecalibacillus</taxon>
    </lineage>
</organism>
<dbReference type="Proteomes" id="UP001197827">
    <property type="component" value="Unassembled WGS sequence"/>
</dbReference>
<evidence type="ECO:0000256" key="1">
    <source>
        <dbReference type="ARBA" id="ARBA00022737"/>
    </source>
</evidence>
<dbReference type="InterPro" id="IPR011608">
    <property type="entry name" value="PRD"/>
</dbReference>
<dbReference type="AlphaFoldDB" id="A0AAW4VK37"/>
<keyword evidence="1" id="KW-0677">Repeat</keyword>
<proteinExistence type="predicted"/>
<keyword evidence="3" id="KW-0804">Transcription</keyword>
<dbReference type="InterPro" id="IPR004341">
    <property type="entry name" value="CAT_RNA-bd_dom"/>
</dbReference>
<dbReference type="SUPFAM" id="SSF50151">
    <property type="entry name" value="SacY-like RNA-binding domain"/>
    <property type="match status" value="1"/>
</dbReference>
<evidence type="ECO:0000256" key="2">
    <source>
        <dbReference type="ARBA" id="ARBA00023015"/>
    </source>
</evidence>
<comment type="caution">
    <text evidence="5">The sequence shown here is derived from an EMBL/GenBank/DDBJ whole genome shotgun (WGS) entry which is preliminary data.</text>
</comment>
<evidence type="ECO:0000313" key="5">
    <source>
        <dbReference type="EMBL" id="MCB8562171.1"/>
    </source>
</evidence>
<evidence type="ECO:0000313" key="6">
    <source>
        <dbReference type="Proteomes" id="UP001197827"/>
    </source>
</evidence>
<dbReference type="Gene3D" id="1.10.1790.10">
    <property type="entry name" value="PRD domain"/>
    <property type="match status" value="2"/>
</dbReference>
<sequence length="275" mass="31830">MKVIKNINNNVAICVDDNGHEVVAMGKGIGFSKPPYEVDLSKIDRTYYSLDSHYVTLLSEIPEEVIDVTLEIVEKGSDYLGVNLSRTFWFSLCDHINFAIENVKNGLVISNPMTNEIKHLYEKEMLLGKWAINHIEKRLSIQLPLSEVSGIALHFINAEQMTTIGTQKDEITHFIDDITEIVESEMNIIIDRNDFNYSRFVTHLKYLLKRSTRLNETNSENVKLYDEVYEKFPELRKTIEKIKLYILAELNIEPSKEELLYLVIHINRFCTRAGL</sequence>
<dbReference type="GO" id="GO:0003723">
    <property type="term" value="F:RNA binding"/>
    <property type="evidence" value="ECO:0007669"/>
    <property type="project" value="InterPro"/>
</dbReference>
<dbReference type="InterPro" id="IPR050661">
    <property type="entry name" value="BglG_antiterminators"/>
</dbReference>
<keyword evidence="2" id="KW-0805">Transcription regulation</keyword>
<evidence type="ECO:0000259" key="4">
    <source>
        <dbReference type="PROSITE" id="PS51372"/>
    </source>
</evidence>
<feature type="domain" description="PRD" evidence="4">
    <location>
        <begin position="60"/>
        <end position="165"/>
    </location>
</feature>
<dbReference type="SUPFAM" id="SSF63520">
    <property type="entry name" value="PTS-regulatory domain, PRD"/>
    <property type="match status" value="2"/>
</dbReference>
<feature type="domain" description="PRD" evidence="4">
    <location>
        <begin position="166"/>
        <end position="275"/>
    </location>
</feature>
<name>A0AAW4VK37_9FIRM</name>
<dbReference type="PANTHER" id="PTHR30185:SF18">
    <property type="entry name" value="TRANSCRIPTIONAL REGULATOR MTLR"/>
    <property type="match status" value="1"/>
</dbReference>
<protein>
    <submittedName>
        <fullName evidence="5">PRD domain-containing protein</fullName>
    </submittedName>
</protein>
<dbReference type="Pfam" id="PF03123">
    <property type="entry name" value="CAT_RBD"/>
    <property type="match status" value="1"/>
</dbReference>
<dbReference type="InterPro" id="IPR036634">
    <property type="entry name" value="PRD_sf"/>
</dbReference>
<dbReference type="InterPro" id="IPR036650">
    <property type="entry name" value="CAT_RNA-bd_dom_sf"/>
</dbReference>
<dbReference type="PANTHER" id="PTHR30185">
    <property type="entry name" value="CRYPTIC BETA-GLUCOSIDE BGL OPERON ANTITERMINATOR"/>
    <property type="match status" value="1"/>
</dbReference>
<dbReference type="SMART" id="SM01061">
    <property type="entry name" value="CAT_RBD"/>
    <property type="match status" value="1"/>
</dbReference>
<reference evidence="5" key="1">
    <citation type="submission" date="2021-10" db="EMBL/GenBank/DDBJ databases">
        <title>Collection of gut derived symbiotic bacterial strains cultured from healthy donors.</title>
        <authorList>
            <person name="Lin H."/>
            <person name="Littmann E."/>
            <person name="Kohout C."/>
            <person name="Pamer E.G."/>
        </authorList>
    </citation>
    <scope>NUCLEOTIDE SEQUENCE</scope>
    <source>
        <strain evidence="5">DFI.5.2</strain>
    </source>
</reference>
<gene>
    <name evidence="5" type="ORF">LJD74_09205</name>
</gene>
<evidence type="ECO:0000256" key="3">
    <source>
        <dbReference type="ARBA" id="ARBA00023163"/>
    </source>
</evidence>
<accession>A0AAW4VK37</accession>
<dbReference type="Gene3D" id="2.30.24.10">
    <property type="entry name" value="CAT RNA-binding domain"/>
    <property type="match status" value="1"/>
</dbReference>
<dbReference type="PROSITE" id="PS51372">
    <property type="entry name" value="PRD_2"/>
    <property type="match status" value="2"/>
</dbReference>
<dbReference type="GO" id="GO:0006355">
    <property type="term" value="P:regulation of DNA-templated transcription"/>
    <property type="evidence" value="ECO:0007669"/>
    <property type="project" value="InterPro"/>
</dbReference>